<sequence length="721" mass="82873">MNELRHKPKENFTSYVKEGFNESFASDEFKPKLLSGEIEAARVNNVCMYTTHCIKDNKNIDEKEGAIIITNFRLSFLCIESEAEELSAYQKNTFLGKYDVSLLNIDKIYQVTDKKKRVVNPQSKNSSKIEIIKIVCKNFRIFTFGFRKAGVGKGKYVADALVKFAFPAKHSLLFLYNYKEKYYHSSRSVCMFNKKCDWVNELKRCGAESGWRVFSKDNMEVNSTLPMHYVIPKHLTDIEYLNNSKSFRNCRCAIWVWSIQNAALVRMAELNPEIASSTIENTMLEHVRRCDPSKKPIHLMELTKLLPSIQDVNLSYLNLRKLCIPENDREFMQQDSRFHSLLDKTYWLLYVSVCLKNSVEAAKMLISGRTVVLQEISGRDMCSVISSLVQLLLDNSFRTITGFQTLIQKEWVNLGHPFSDRIGHIYNGNSIERSPLFLLFLDCVWQLLQQFPEEFEFSETFLTSLWDSVFLPVFDTFMFNSETERQIAQLNDRIILRPVWDWGEQFSDRDIALFSNPLYKKPPDTGHALEKKLRLPPTAFRLPCIDDLKESNNLAMHHPSETIASALRPSTKTSDSQQQNTASTAFLEPQCTVRDMEIWHQCYFRWIPFLEIKNGGYPQVDLFNRSVLNNISKLMKVINTGTMTASNENILLGGANSEENLLNKEAANANEDLDGVKIPVINSFFPFTSNVSNNEELLDILVTNGEFLPDGSILDSASLNY</sequence>
<dbReference type="PROSITE" id="PS51339">
    <property type="entry name" value="PPASE_MYOTUBULARIN"/>
    <property type="match status" value="1"/>
</dbReference>
<dbReference type="InterPro" id="IPR022587">
    <property type="entry name" value="MTMR12-like_C"/>
</dbReference>
<dbReference type="PANTHER" id="PTHR10807">
    <property type="entry name" value="MYOTUBULARIN-RELATED"/>
    <property type="match status" value="1"/>
</dbReference>
<protein>
    <recommendedName>
        <fullName evidence="2">Myotubularin phosphatase domain-containing protein</fullName>
    </recommendedName>
</protein>
<dbReference type="InterPro" id="IPR011993">
    <property type="entry name" value="PH-like_dom_sf"/>
</dbReference>
<keyword evidence="4" id="KW-1185">Reference proteome</keyword>
<dbReference type="Proteomes" id="UP000069940">
    <property type="component" value="Unassembled WGS sequence"/>
</dbReference>
<accession>A0ABM1YAI2</accession>
<feature type="domain" description="Myotubularin phosphatase" evidence="2">
    <location>
        <begin position="192"/>
        <end position="603"/>
    </location>
</feature>
<dbReference type="InterPro" id="IPR010569">
    <property type="entry name" value="Myotubularin-like_Pase_dom"/>
</dbReference>
<dbReference type="SUPFAM" id="SSF50729">
    <property type="entry name" value="PH domain-like"/>
    <property type="match status" value="1"/>
</dbReference>
<dbReference type="RefSeq" id="XP_062714944.1">
    <property type="nucleotide sequence ID" value="XM_062858960.1"/>
</dbReference>
<comment type="similarity">
    <text evidence="1">Belongs to the protein-tyrosine phosphatase family. Non-receptor class myotubularin subfamily.</text>
</comment>
<evidence type="ECO:0000256" key="1">
    <source>
        <dbReference type="ARBA" id="ARBA00007471"/>
    </source>
</evidence>
<reference evidence="4" key="1">
    <citation type="journal article" date="2015" name="Proc. Natl. Acad. Sci. U.S.A.">
        <title>Genome sequence of the Asian Tiger mosquito, Aedes albopictus, reveals insights into its biology, genetics, and evolution.</title>
        <authorList>
            <person name="Chen X.G."/>
            <person name="Jiang X."/>
            <person name="Gu J."/>
            <person name="Xu M."/>
            <person name="Wu Y."/>
            <person name="Deng Y."/>
            <person name="Zhang C."/>
            <person name="Bonizzoni M."/>
            <person name="Dermauw W."/>
            <person name="Vontas J."/>
            <person name="Armbruster P."/>
            <person name="Huang X."/>
            <person name="Yang Y."/>
            <person name="Zhang H."/>
            <person name="He W."/>
            <person name="Peng H."/>
            <person name="Liu Y."/>
            <person name="Wu K."/>
            <person name="Chen J."/>
            <person name="Lirakis M."/>
            <person name="Topalis P."/>
            <person name="Van Leeuwen T."/>
            <person name="Hall A.B."/>
            <person name="Jiang X."/>
            <person name="Thorpe C."/>
            <person name="Mueller R.L."/>
            <person name="Sun C."/>
            <person name="Waterhouse R.M."/>
            <person name="Yan G."/>
            <person name="Tu Z.J."/>
            <person name="Fang X."/>
            <person name="James A.A."/>
        </authorList>
    </citation>
    <scope>NUCLEOTIDE SEQUENCE [LARGE SCALE GENOMIC DNA]</scope>
    <source>
        <strain evidence="4">Foshan</strain>
    </source>
</reference>
<dbReference type="EnsemblMetazoa" id="AALFPA23_007344.R9734">
    <property type="protein sequence ID" value="AALFPA23_007344.P9734"/>
    <property type="gene ID" value="AALFPA23_007344"/>
</dbReference>
<organism evidence="3 4">
    <name type="scientific">Aedes albopictus</name>
    <name type="common">Asian tiger mosquito</name>
    <name type="synonym">Stegomyia albopicta</name>
    <dbReference type="NCBI Taxonomy" id="7160"/>
    <lineage>
        <taxon>Eukaryota</taxon>
        <taxon>Metazoa</taxon>
        <taxon>Ecdysozoa</taxon>
        <taxon>Arthropoda</taxon>
        <taxon>Hexapoda</taxon>
        <taxon>Insecta</taxon>
        <taxon>Pterygota</taxon>
        <taxon>Neoptera</taxon>
        <taxon>Endopterygota</taxon>
        <taxon>Diptera</taxon>
        <taxon>Nematocera</taxon>
        <taxon>Culicoidea</taxon>
        <taxon>Culicidae</taxon>
        <taxon>Culicinae</taxon>
        <taxon>Aedini</taxon>
        <taxon>Aedes</taxon>
        <taxon>Stegomyia</taxon>
    </lineage>
</organism>
<dbReference type="Gene3D" id="2.30.29.30">
    <property type="entry name" value="Pleckstrin-homology domain (PH domain)/Phosphotyrosine-binding domain (PTB)"/>
    <property type="match status" value="1"/>
</dbReference>
<dbReference type="GeneID" id="115268955"/>
<evidence type="ECO:0000313" key="3">
    <source>
        <dbReference type="EnsemblMetazoa" id="AALFPA23_007344.P9734"/>
    </source>
</evidence>
<dbReference type="InterPro" id="IPR029021">
    <property type="entry name" value="Prot-tyrosine_phosphatase-like"/>
</dbReference>
<evidence type="ECO:0000259" key="2">
    <source>
        <dbReference type="PROSITE" id="PS51339"/>
    </source>
</evidence>
<name>A0ABM1YAI2_AEDAL</name>
<dbReference type="Pfam" id="PF12578">
    <property type="entry name" value="3-PAP"/>
    <property type="match status" value="1"/>
</dbReference>
<evidence type="ECO:0000313" key="4">
    <source>
        <dbReference type="Proteomes" id="UP000069940"/>
    </source>
</evidence>
<dbReference type="Pfam" id="PF06602">
    <property type="entry name" value="Myotub-related"/>
    <property type="match status" value="1"/>
</dbReference>
<dbReference type="CDD" id="cd14537">
    <property type="entry name" value="PTP-MTMR10-like"/>
    <property type="match status" value="1"/>
</dbReference>
<dbReference type="SUPFAM" id="SSF52799">
    <property type="entry name" value="(Phosphotyrosine protein) phosphatases II"/>
    <property type="match status" value="1"/>
</dbReference>
<dbReference type="InterPro" id="IPR030564">
    <property type="entry name" value="Myotubularin"/>
</dbReference>
<proteinExistence type="inferred from homology"/>
<dbReference type="PANTHER" id="PTHR10807:SF110">
    <property type="entry name" value="FI17948P1"/>
    <property type="match status" value="1"/>
</dbReference>
<reference evidence="3" key="2">
    <citation type="submission" date="2025-05" db="UniProtKB">
        <authorList>
            <consortium name="EnsemblMetazoa"/>
        </authorList>
    </citation>
    <scope>IDENTIFICATION</scope>
    <source>
        <strain evidence="3">Foshan</strain>
    </source>
</reference>